<dbReference type="PROSITE" id="PS00211">
    <property type="entry name" value="ABC_TRANSPORTER_1"/>
    <property type="match status" value="1"/>
</dbReference>
<dbReference type="SUPFAM" id="SSF52540">
    <property type="entry name" value="P-loop containing nucleoside triphosphate hydrolases"/>
    <property type="match status" value="1"/>
</dbReference>
<dbReference type="SMART" id="SM00382">
    <property type="entry name" value="AAA"/>
    <property type="match status" value="1"/>
</dbReference>
<gene>
    <name evidence="13" type="ORF">HLA87_02830</name>
</gene>
<dbReference type="InterPro" id="IPR036640">
    <property type="entry name" value="ABC1_TM_sf"/>
</dbReference>
<dbReference type="CDD" id="cd18547">
    <property type="entry name" value="ABC_6TM_Tm288_like"/>
    <property type="match status" value="1"/>
</dbReference>
<evidence type="ECO:0000256" key="4">
    <source>
        <dbReference type="ARBA" id="ARBA00022475"/>
    </source>
</evidence>
<evidence type="ECO:0000256" key="8">
    <source>
        <dbReference type="ARBA" id="ARBA00022989"/>
    </source>
</evidence>
<evidence type="ECO:0000313" key="14">
    <source>
        <dbReference type="Proteomes" id="UP000500686"/>
    </source>
</evidence>
<evidence type="ECO:0000259" key="12">
    <source>
        <dbReference type="PROSITE" id="PS50929"/>
    </source>
</evidence>
<feature type="transmembrane region" description="Helical" evidence="10">
    <location>
        <begin position="302"/>
        <end position="321"/>
    </location>
</feature>
<keyword evidence="3" id="KW-0813">Transport</keyword>
<dbReference type="GO" id="GO:0005886">
    <property type="term" value="C:plasma membrane"/>
    <property type="evidence" value="ECO:0007669"/>
    <property type="project" value="UniProtKB-SubCell"/>
</dbReference>
<feature type="domain" description="ABC transporter" evidence="11">
    <location>
        <begin position="363"/>
        <end position="600"/>
    </location>
</feature>
<feature type="transmembrane region" description="Helical" evidence="10">
    <location>
        <begin position="263"/>
        <end position="282"/>
    </location>
</feature>
<feature type="transmembrane region" description="Helical" evidence="10">
    <location>
        <begin position="26"/>
        <end position="52"/>
    </location>
</feature>
<dbReference type="AlphaFoldDB" id="A0A6M4J9T9"/>
<dbReference type="InterPro" id="IPR027417">
    <property type="entry name" value="P-loop_NTPase"/>
</dbReference>
<accession>A0A6M4J9T9</accession>
<dbReference type="RefSeq" id="WP_171111726.1">
    <property type="nucleotide sequence ID" value="NZ_CP053096.1"/>
</dbReference>
<comment type="subcellular location">
    <subcellularLocation>
        <location evidence="1">Cell membrane</location>
        <topology evidence="1">Multi-pass membrane protein</topology>
    </subcellularLocation>
</comment>
<sequence length="603" mass="67320">MKLKRKLGSTLGIIKLVNKYSGKSRWLLYLGFLTTLINSIAYIAGTVITGLIVSHVFTPEAFQEPTKFNHNYFNLMVSLMSLSFLTYAVFRFVEFRIYIICGYATAKNMRKIAMDKLLKMPVSFYDKKKTGDLISTLVNDVNNISVSLSQILNQVLSNITHLVITAIMMFLYSFTISLITGVITAILFSVAAVMIHKARPRIEAVWDGFGDLNAFVEESVKNMKITKTFGRQKESTEKFKKIAKHIYKNALVADLYGQIANPWFIMSTNIVVLVCAVLALVFKNYNLPLWALMPHPNGPDAGFIVAYVGLVFNITGALQTITNTIFASQNGVVSSERVKELVNLEPPKELSNQVDLTNVKGHIKFDHVWFRYNTSKDEWHLKDASFQALPGQSIALVGATGAGKTTVINLLSKFYDYEKGSITIDGIELKNITKTSLTNAMAVVLQDSFMFKDSVYNNILIGNKDASQQQVYDAADIVSAHQTILRLEKGYDTKLQDNDMLLSKGQKQLLAIARAVLGDKKILILDEATSNIDSNTEKIIQDALSNTIMKNKTSIVIAHRLSTIKNADLILYVEDGYIVEQGTHEQLLAQQGKYASLYKSQFA</sequence>
<evidence type="ECO:0000259" key="11">
    <source>
        <dbReference type="PROSITE" id="PS50893"/>
    </source>
</evidence>
<keyword evidence="5 10" id="KW-0812">Transmembrane</keyword>
<evidence type="ECO:0000313" key="13">
    <source>
        <dbReference type="EMBL" id="QJR43700.1"/>
    </source>
</evidence>
<evidence type="ECO:0000256" key="7">
    <source>
        <dbReference type="ARBA" id="ARBA00022840"/>
    </source>
</evidence>
<keyword evidence="7 13" id="KW-0067">ATP-binding</keyword>
<feature type="domain" description="ABC transmembrane type-1" evidence="12">
    <location>
        <begin position="30"/>
        <end position="330"/>
    </location>
</feature>
<reference evidence="13 14" key="1">
    <citation type="submission" date="2020-05" db="EMBL/GenBank/DDBJ databases">
        <title>Novel Mycoplasma species detected in Mirounga angustirostris (northern elephant seal) from the USA.</title>
        <authorList>
            <person name="Volokhov D.V."/>
        </authorList>
    </citation>
    <scope>NUCLEOTIDE SEQUENCE [LARGE SCALE GENOMIC DNA]</scope>
    <source>
        <strain evidence="13 14">Mirounga ES2806-GEN</strain>
    </source>
</reference>
<dbReference type="InterPro" id="IPR017871">
    <property type="entry name" value="ABC_transporter-like_CS"/>
</dbReference>
<proteinExistence type="inferred from homology"/>
<keyword evidence="6" id="KW-0547">Nucleotide-binding</keyword>
<dbReference type="Gene3D" id="1.20.1560.10">
    <property type="entry name" value="ABC transporter type 1, transmembrane domain"/>
    <property type="match status" value="1"/>
</dbReference>
<dbReference type="InterPro" id="IPR003593">
    <property type="entry name" value="AAA+_ATPase"/>
</dbReference>
<dbReference type="Pfam" id="PF00005">
    <property type="entry name" value="ABC_tran"/>
    <property type="match status" value="1"/>
</dbReference>
<dbReference type="GO" id="GO:0015421">
    <property type="term" value="F:ABC-type oligopeptide transporter activity"/>
    <property type="evidence" value="ECO:0007669"/>
    <property type="project" value="TreeGrafter"/>
</dbReference>
<dbReference type="Proteomes" id="UP000500686">
    <property type="component" value="Chromosome"/>
</dbReference>
<dbReference type="PROSITE" id="PS50893">
    <property type="entry name" value="ABC_TRANSPORTER_2"/>
    <property type="match status" value="1"/>
</dbReference>
<dbReference type="InterPro" id="IPR003439">
    <property type="entry name" value="ABC_transporter-like_ATP-bd"/>
</dbReference>
<keyword evidence="9 10" id="KW-0472">Membrane</keyword>
<keyword evidence="8 10" id="KW-1133">Transmembrane helix</keyword>
<dbReference type="InterPro" id="IPR039421">
    <property type="entry name" value="Type_1_exporter"/>
</dbReference>
<evidence type="ECO:0000256" key="6">
    <source>
        <dbReference type="ARBA" id="ARBA00022741"/>
    </source>
</evidence>
<dbReference type="GO" id="GO:0016887">
    <property type="term" value="F:ATP hydrolysis activity"/>
    <property type="evidence" value="ECO:0007669"/>
    <property type="project" value="InterPro"/>
</dbReference>
<name>A0A6M4J9T9_9MOLU</name>
<protein>
    <submittedName>
        <fullName evidence="13">ABC transporter ATP-binding protein</fullName>
    </submittedName>
</protein>
<dbReference type="PROSITE" id="PS50929">
    <property type="entry name" value="ABC_TM1F"/>
    <property type="match status" value="1"/>
</dbReference>
<evidence type="ECO:0000256" key="3">
    <source>
        <dbReference type="ARBA" id="ARBA00022448"/>
    </source>
</evidence>
<feature type="transmembrane region" description="Helical" evidence="10">
    <location>
        <begin position="72"/>
        <end position="90"/>
    </location>
</feature>
<dbReference type="EMBL" id="CP053096">
    <property type="protein sequence ID" value="QJR43700.1"/>
    <property type="molecule type" value="Genomic_DNA"/>
</dbReference>
<dbReference type="Pfam" id="PF00664">
    <property type="entry name" value="ABC_membrane"/>
    <property type="match status" value="1"/>
</dbReference>
<dbReference type="GO" id="GO:0005524">
    <property type="term" value="F:ATP binding"/>
    <property type="evidence" value="ECO:0007669"/>
    <property type="project" value="UniProtKB-KW"/>
</dbReference>
<evidence type="ECO:0000256" key="9">
    <source>
        <dbReference type="ARBA" id="ARBA00023136"/>
    </source>
</evidence>
<evidence type="ECO:0000256" key="2">
    <source>
        <dbReference type="ARBA" id="ARBA00005417"/>
    </source>
</evidence>
<comment type="similarity">
    <text evidence="2">Belongs to the ABC transporter superfamily.</text>
</comment>
<keyword evidence="4" id="KW-1003">Cell membrane</keyword>
<organism evidence="13 14">
    <name type="scientific">Mycoplasma miroungigenitalium</name>
    <dbReference type="NCBI Taxonomy" id="754515"/>
    <lineage>
        <taxon>Bacteria</taxon>
        <taxon>Bacillati</taxon>
        <taxon>Mycoplasmatota</taxon>
        <taxon>Mollicutes</taxon>
        <taxon>Mycoplasmataceae</taxon>
        <taxon>Mycoplasma</taxon>
    </lineage>
</organism>
<dbReference type="PANTHER" id="PTHR43394:SF1">
    <property type="entry name" value="ATP-BINDING CASSETTE SUB-FAMILY B MEMBER 10, MITOCHONDRIAL"/>
    <property type="match status" value="1"/>
</dbReference>
<dbReference type="PANTHER" id="PTHR43394">
    <property type="entry name" value="ATP-DEPENDENT PERMEASE MDL1, MITOCHONDRIAL"/>
    <property type="match status" value="1"/>
</dbReference>
<feature type="transmembrane region" description="Helical" evidence="10">
    <location>
        <begin position="178"/>
        <end position="195"/>
    </location>
</feature>
<dbReference type="InterPro" id="IPR011527">
    <property type="entry name" value="ABC1_TM_dom"/>
</dbReference>
<dbReference type="FunFam" id="3.40.50.300:FF:000221">
    <property type="entry name" value="Multidrug ABC transporter ATP-binding protein"/>
    <property type="match status" value="1"/>
</dbReference>
<dbReference type="KEGG" id="mmir:HLA87_02830"/>
<evidence type="ECO:0000256" key="5">
    <source>
        <dbReference type="ARBA" id="ARBA00022692"/>
    </source>
</evidence>
<dbReference type="Gene3D" id="3.40.50.300">
    <property type="entry name" value="P-loop containing nucleotide triphosphate hydrolases"/>
    <property type="match status" value="1"/>
</dbReference>
<dbReference type="SUPFAM" id="SSF90123">
    <property type="entry name" value="ABC transporter transmembrane region"/>
    <property type="match status" value="1"/>
</dbReference>
<evidence type="ECO:0000256" key="1">
    <source>
        <dbReference type="ARBA" id="ARBA00004651"/>
    </source>
</evidence>
<evidence type="ECO:0000256" key="10">
    <source>
        <dbReference type="SAM" id="Phobius"/>
    </source>
</evidence>
<keyword evidence="14" id="KW-1185">Reference proteome</keyword>